<evidence type="ECO:0000259" key="2">
    <source>
        <dbReference type="PROSITE" id="PS50965"/>
    </source>
</evidence>
<feature type="region of interest" description="Disordered" evidence="1">
    <location>
        <begin position="187"/>
        <end position="232"/>
    </location>
</feature>
<gene>
    <name evidence="3" type="ORF">K1X13_14590</name>
</gene>
<dbReference type="InterPro" id="IPR011528">
    <property type="entry name" value="NERD"/>
</dbReference>
<sequence>MAGESATEVARQRRAKAERLAQQAELFDRGAEGERRTARALERLPATWRHLHDVRWPGRPFANLDHVVVGPGGIFVVDSKNWSGRIAVERSVLRQDGRARETAVASAADAGIAVAQLLPWPYAGAVSPVLCFSREDAVSGWVRDVMVCSTQNVALMLQTRPEVLTPAQVDAAHELLAKQLRPATASVAVGGASTGRRTTSGSTTSGRGTAAGRRTAGKPARAGSRSRGKQSSGPDLLRYLVAIMLLVLLWGNLEVVTTVVPNWFVSNVLDLPAR</sequence>
<keyword evidence="4" id="KW-1185">Reference proteome</keyword>
<name>A0ABS7RQ64_9ACTN</name>
<feature type="domain" description="NERD" evidence="2">
    <location>
        <begin position="29"/>
        <end position="125"/>
    </location>
</feature>
<accession>A0ABS7RQ64</accession>
<dbReference type="EMBL" id="JAIEZQ010000002">
    <property type="protein sequence ID" value="MBY9076060.1"/>
    <property type="molecule type" value="Genomic_DNA"/>
</dbReference>
<evidence type="ECO:0000313" key="3">
    <source>
        <dbReference type="EMBL" id="MBY9076060.1"/>
    </source>
</evidence>
<comment type="caution">
    <text evidence="3">The sequence shown here is derived from an EMBL/GenBank/DDBJ whole genome shotgun (WGS) entry which is preliminary data.</text>
</comment>
<evidence type="ECO:0000256" key="1">
    <source>
        <dbReference type="SAM" id="MobiDB-lite"/>
    </source>
</evidence>
<dbReference type="Proteomes" id="UP000754710">
    <property type="component" value="Unassembled WGS sequence"/>
</dbReference>
<feature type="compositionally biased region" description="Low complexity" evidence="1">
    <location>
        <begin position="190"/>
        <end position="223"/>
    </location>
</feature>
<evidence type="ECO:0000313" key="4">
    <source>
        <dbReference type="Proteomes" id="UP000754710"/>
    </source>
</evidence>
<dbReference type="RefSeq" id="WP_221025744.1">
    <property type="nucleotide sequence ID" value="NZ_JAIEZQ010000002.1"/>
</dbReference>
<organism evidence="3 4">
    <name type="scientific">Nocardioides jiangsuensis</name>
    <dbReference type="NCBI Taxonomy" id="2866161"/>
    <lineage>
        <taxon>Bacteria</taxon>
        <taxon>Bacillati</taxon>
        <taxon>Actinomycetota</taxon>
        <taxon>Actinomycetes</taxon>
        <taxon>Propionibacteriales</taxon>
        <taxon>Nocardioidaceae</taxon>
        <taxon>Nocardioides</taxon>
    </lineage>
</organism>
<proteinExistence type="predicted"/>
<dbReference type="PROSITE" id="PS50965">
    <property type="entry name" value="NERD"/>
    <property type="match status" value="1"/>
</dbReference>
<dbReference type="Pfam" id="PF08378">
    <property type="entry name" value="NERD"/>
    <property type="match status" value="1"/>
</dbReference>
<reference evidence="3 4" key="1">
    <citation type="submission" date="2021-08" db="EMBL/GenBank/DDBJ databases">
        <title>Nocardioides bacterium WL0053 sp. nov., isolated from the sediment.</title>
        <authorList>
            <person name="Wang L."/>
            <person name="Zhang D."/>
            <person name="Zhang A."/>
        </authorList>
    </citation>
    <scope>NUCLEOTIDE SEQUENCE [LARGE SCALE GENOMIC DNA]</scope>
    <source>
        <strain evidence="3 4">WL0053</strain>
    </source>
</reference>
<protein>
    <submittedName>
        <fullName evidence="3">NERD domain-containing protein</fullName>
    </submittedName>
</protein>